<evidence type="ECO:0008006" key="3">
    <source>
        <dbReference type="Google" id="ProtNLM"/>
    </source>
</evidence>
<evidence type="ECO:0000313" key="2">
    <source>
        <dbReference type="Proteomes" id="UP000269221"/>
    </source>
</evidence>
<gene>
    <name evidence="1" type="ORF">DUI87_10585</name>
</gene>
<dbReference type="Proteomes" id="UP000269221">
    <property type="component" value="Unassembled WGS sequence"/>
</dbReference>
<reference evidence="1 2" key="1">
    <citation type="submission" date="2018-07" db="EMBL/GenBank/DDBJ databases">
        <title>A high quality draft genome assembly of the barn swallow (H. rustica rustica).</title>
        <authorList>
            <person name="Formenti G."/>
            <person name="Chiara M."/>
            <person name="Poveda L."/>
            <person name="Francoijs K.-J."/>
            <person name="Bonisoli-Alquati A."/>
            <person name="Canova L."/>
            <person name="Gianfranceschi L."/>
            <person name="Horner D.S."/>
            <person name="Saino N."/>
        </authorList>
    </citation>
    <scope>NUCLEOTIDE SEQUENCE [LARGE SCALE GENOMIC DNA]</scope>
    <source>
        <strain evidence="1">Chelidonia</strain>
        <tissue evidence="1">Blood</tissue>
    </source>
</reference>
<protein>
    <recommendedName>
        <fullName evidence="3">Reverse transcriptase domain-containing protein</fullName>
    </recommendedName>
</protein>
<evidence type="ECO:0000313" key="1">
    <source>
        <dbReference type="EMBL" id="RMC13055.1"/>
    </source>
</evidence>
<dbReference type="EMBL" id="QRBI01000106">
    <property type="protein sequence ID" value="RMC13055.1"/>
    <property type="molecule type" value="Genomic_DNA"/>
</dbReference>
<dbReference type="OrthoDB" id="9222518at2759"/>
<name>A0A3M0KJ47_HIRRU</name>
<comment type="caution">
    <text evidence="1">The sequence shown here is derived from an EMBL/GenBank/DDBJ whole genome shotgun (WGS) entry which is preliminary data.</text>
</comment>
<dbReference type="STRING" id="333673.A0A3M0KJ47"/>
<organism evidence="1 2">
    <name type="scientific">Hirundo rustica rustica</name>
    <dbReference type="NCBI Taxonomy" id="333673"/>
    <lineage>
        <taxon>Eukaryota</taxon>
        <taxon>Metazoa</taxon>
        <taxon>Chordata</taxon>
        <taxon>Craniata</taxon>
        <taxon>Vertebrata</taxon>
        <taxon>Euteleostomi</taxon>
        <taxon>Archelosauria</taxon>
        <taxon>Archosauria</taxon>
        <taxon>Dinosauria</taxon>
        <taxon>Saurischia</taxon>
        <taxon>Theropoda</taxon>
        <taxon>Coelurosauria</taxon>
        <taxon>Aves</taxon>
        <taxon>Neognathae</taxon>
        <taxon>Neoaves</taxon>
        <taxon>Telluraves</taxon>
        <taxon>Australaves</taxon>
        <taxon>Passeriformes</taxon>
        <taxon>Sylvioidea</taxon>
        <taxon>Hirundinidae</taxon>
        <taxon>Hirundo</taxon>
    </lineage>
</organism>
<sequence>MVERLILETFCGHAKGKKMIRSSQHGLTKGKSCSNNLIAFCDEMTAMVDQQRAVTIFCLDIRKVFATVSHRISLQNLMKYGLAEQTARETGFLLVADPPPV</sequence>
<accession>A0A3M0KJ47</accession>
<dbReference type="AlphaFoldDB" id="A0A3M0KJ47"/>
<proteinExistence type="predicted"/>
<keyword evidence="2" id="KW-1185">Reference proteome</keyword>